<protein>
    <submittedName>
        <fullName evidence="4">GNAT family N-acetyltransferase</fullName>
    </submittedName>
</protein>
<reference evidence="4" key="2">
    <citation type="journal article" date="2021" name="Syst. Appl. Microbiol.">
        <title>Roseomonas hellenica sp. nov., isolated from roots of wild-growing Alkanna tinctoria.</title>
        <authorList>
            <person name="Rat A."/>
            <person name="Naranjo H.D."/>
            <person name="Lebbe L."/>
            <person name="Cnockaert M."/>
            <person name="Krigas N."/>
            <person name="Grigoriadou K."/>
            <person name="Maloupa E."/>
            <person name="Willems A."/>
        </authorList>
    </citation>
    <scope>NUCLEOTIDE SEQUENCE</scope>
    <source>
        <strain evidence="4">LMG 28251</strain>
    </source>
</reference>
<dbReference type="AlphaFoldDB" id="A0AAF1JXH9"/>
<proteinExistence type="predicted"/>
<keyword evidence="1" id="KW-0808">Transferase</keyword>
<reference evidence="4" key="1">
    <citation type="submission" date="2020-01" db="EMBL/GenBank/DDBJ databases">
        <authorList>
            <person name="Rat A."/>
        </authorList>
    </citation>
    <scope>NUCLEOTIDE SEQUENCE</scope>
    <source>
        <strain evidence="4">LMG 28251</strain>
    </source>
</reference>
<gene>
    <name evidence="4" type="ORF">GXW79_14000</name>
</gene>
<feature type="domain" description="N-acetyltransferase" evidence="3">
    <location>
        <begin position="1"/>
        <end position="145"/>
    </location>
</feature>
<comment type="caution">
    <text evidence="4">The sequence shown here is derived from an EMBL/GenBank/DDBJ whole genome shotgun (WGS) entry which is preliminary data.</text>
</comment>
<evidence type="ECO:0000256" key="2">
    <source>
        <dbReference type="ARBA" id="ARBA00023315"/>
    </source>
</evidence>
<dbReference type="GO" id="GO:0016747">
    <property type="term" value="F:acyltransferase activity, transferring groups other than amino-acyl groups"/>
    <property type="evidence" value="ECO:0007669"/>
    <property type="project" value="InterPro"/>
</dbReference>
<dbReference type="PANTHER" id="PTHR43877">
    <property type="entry name" value="AMINOALKYLPHOSPHONATE N-ACETYLTRANSFERASE-RELATED-RELATED"/>
    <property type="match status" value="1"/>
</dbReference>
<dbReference type="PROSITE" id="PS51186">
    <property type="entry name" value="GNAT"/>
    <property type="match status" value="1"/>
</dbReference>
<evidence type="ECO:0000313" key="4">
    <source>
        <dbReference type="EMBL" id="MBR0656191.1"/>
    </source>
</evidence>
<dbReference type="Pfam" id="PF00583">
    <property type="entry name" value="Acetyltransf_1"/>
    <property type="match status" value="1"/>
</dbReference>
<keyword evidence="5" id="KW-1185">Reference proteome</keyword>
<keyword evidence="2" id="KW-0012">Acyltransferase</keyword>
<dbReference type="RefSeq" id="WP_211875039.1">
    <property type="nucleotide sequence ID" value="NZ_JAAEDH010000016.1"/>
</dbReference>
<evidence type="ECO:0000256" key="1">
    <source>
        <dbReference type="ARBA" id="ARBA00022679"/>
    </source>
</evidence>
<dbReference type="SUPFAM" id="SSF55729">
    <property type="entry name" value="Acyl-CoA N-acyltransferases (Nat)"/>
    <property type="match status" value="1"/>
</dbReference>
<dbReference type="PANTHER" id="PTHR43877:SF2">
    <property type="entry name" value="AMINOALKYLPHOSPHONATE N-ACETYLTRANSFERASE-RELATED"/>
    <property type="match status" value="1"/>
</dbReference>
<evidence type="ECO:0000259" key="3">
    <source>
        <dbReference type="PROSITE" id="PS51186"/>
    </source>
</evidence>
<sequence>MPEVPIPAPLQLTLETAPAPELRARLGQAIGEFHSRTVPTDTRRFALLLHDADGALAAGLSGALSWQWLFVEAHWVADAWRGQGLGRSLLARAEAQARAEGCHSAWLDTFQARDFYIAQGWQPFGVLEDYPPGQARHFLRKSLVASPKADASA</sequence>
<dbReference type="InterPro" id="IPR050832">
    <property type="entry name" value="Bact_Acetyltransf"/>
</dbReference>
<dbReference type="Proteomes" id="UP001196068">
    <property type="component" value="Unassembled WGS sequence"/>
</dbReference>
<accession>A0AAF1JXH9</accession>
<organism evidence="4 5">
    <name type="scientific">Plastoroseomonas arctica</name>
    <dbReference type="NCBI Taxonomy" id="1509237"/>
    <lineage>
        <taxon>Bacteria</taxon>
        <taxon>Pseudomonadati</taxon>
        <taxon>Pseudomonadota</taxon>
        <taxon>Alphaproteobacteria</taxon>
        <taxon>Acetobacterales</taxon>
        <taxon>Acetobacteraceae</taxon>
        <taxon>Plastoroseomonas</taxon>
    </lineage>
</organism>
<dbReference type="Gene3D" id="3.40.630.30">
    <property type="match status" value="1"/>
</dbReference>
<name>A0AAF1JXH9_9PROT</name>
<dbReference type="EMBL" id="JAAEDH010000016">
    <property type="protein sequence ID" value="MBR0656191.1"/>
    <property type="molecule type" value="Genomic_DNA"/>
</dbReference>
<dbReference type="InterPro" id="IPR000182">
    <property type="entry name" value="GNAT_dom"/>
</dbReference>
<dbReference type="InterPro" id="IPR016181">
    <property type="entry name" value="Acyl_CoA_acyltransferase"/>
</dbReference>
<evidence type="ECO:0000313" key="5">
    <source>
        <dbReference type="Proteomes" id="UP001196068"/>
    </source>
</evidence>